<dbReference type="Proteomes" id="UP000831120">
    <property type="component" value="Chromosome"/>
</dbReference>
<feature type="compositionally biased region" description="Low complexity" evidence="1">
    <location>
        <begin position="1"/>
        <end position="29"/>
    </location>
</feature>
<organism evidence="2 3">
    <name type="scientific">Thermus brockianus</name>
    <dbReference type="NCBI Taxonomy" id="56956"/>
    <lineage>
        <taxon>Bacteria</taxon>
        <taxon>Thermotogati</taxon>
        <taxon>Deinococcota</taxon>
        <taxon>Deinococci</taxon>
        <taxon>Thermales</taxon>
        <taxon>Thermaceae</taxon>
        <taxon>Thermus</taxon>
    </lineage>
</organism>
<reference evidence="2 3" key="1">
    <citation type="journal article" date="2022" name="Microbiol. Resour. Announc.">
        <title>Complete Genome Sequences of Thermus Strains Isolated from Senami Hot Spring in Japan.</title>
        <authorList>
            <person name="Miyazaki K."/>
        </authorList>
    </citation>
    <scope>NUCLEOTIDE SEQUENCE [LARGE SCALE GENOMIC DNA]</scope>
    <source>
        <strain evidence="2 3">SNM4-1</strain>
    </source>
</reference>
<name>A0ABM7XIZ7_THEBO</name>
<keyword evidence="3" id="KW-1185">Reference proteome</keyword>
<sequence length="84" mass="9071">MLTKVVFPAPFSPRRARTSPRPTSRVTPRLATTGPKRLVMFSSRNMERAEAPGQEYHGKLGKPTPVPSLFPRQGTLPGGSKAGA</sequence>
<evidence type="ECO:0000313" key="3">
    <source>
        <dbReference type="Proteomes" id="UP000831120"/>
    </source>
</evidence>
<gene>
    <name evidence="2" type="ORF">TbrSNM41_10150</name>
</gene>
<evidence type="ECO:0000256" key="1">
    <source>
        <dbReference type="SAM" id="MobiDB-lite"/>
    </source>
</evidence>
<accession>A0ABM7XIZ7</accession>
<protein>
    <submittedName>
        <fullName evidence="2">Uncharacterized protein</fullName>
    </submittedName>
</protein>
<evidence type="ECO:0000313" key="2">
    <source>
        <dbReference type="EMBL" id="BDG16281.1"/>
    </source>
</evidence>
<proteinExistence type="predicted"/>
<dbReference type="EMBL" id="AP025593">
    <property type="protein sequence ID" value="BDG16281.1"/>
    <property type="molecule type" value="Genomic_DNA"/>
</dbReference>
<feature type="region of interest" description="Disordered" evidence="1">
    <location>
        <begin position="1"/>
        <end position="84"/>
    </location>
</feature>